<proteinExistence type="predicted"/>
<gene>
    <name evidence="2" type="ORF">OAory_01068530</name>
</gene>
<evidence type="ECO:0000313" key="3">
    <source>
        <dbReference type="Proteomes" id="UP000190312"/>
    </source>
</evidence>
<accession>A0A1S9D8A5</accession>
<reference evidence="2 3" key="1">
    <citation type="submission" date="2016-10" db="EMBL/GenBank/DDBJ databases">
        <title>Genome sequencing of Aspergillus oryzae BCC7051.</title>
        <authorList>
            <person name="Thammarongtham C."/>
            <person name="Vorapreeda T."/>
            <person name="Nookaew I."/>
            <person name="Srisuk T."/>
            <person name="Land M."/>
            <person name="Jeennor S."/>
            <person name="Laoteng K."/>
        </authorList>
    </citation>
    <scope>NUCLEOTIDE SEQUENCE [LARGE SCALE GENOMIC DNA]</scope>
    <source>
        <strain evidence="2 3">BCC7051</strain>
    </source>
</reference>
<name>A0A1S9D8A5_ASPOZ</name>
<dbReference type="Proteomes" id="UP000190312">
    <property type="component" value="Unassembled WGS sequence"/>
</dbReference>
<organism evidence="2 3">
    <name type="scientific">Aspergillus oryzae</name>
    <name type="common">Yellow koji mold</name>
    <dbReference type="NCBI Taxonomy" id="5062"/>
    <lineage>
        <taxon>Eukaryota</taxon>
        <taxon>Fungi</taxon>
        <taxon>Dikarya</taxon>
        <taxon>Ascomycota</taxon>
        <taxon>Pezizomycotina</taxon>
        <taxon>Eurotiomycetes</taxon>
        <taxon>Eurotiomycetidae</taxon>
        <taxon>Eurotiales</taxon>
        <taxon>Aspergillaceae</taxon>
        <taxon>Aspergillus</taxon>
        <taxon>Aspergillus subgen. Circumdati</taxon>
    </lineage>
</organism>
<dbReference type="EMBL" id="MKZY01000009">
    <property type="protein sequence ID" value="OOO05337.1"/>
    <property type="molecule type" value="Genomic_DNA"/>
</dbReference>
<protein>
    <submittedName>
        <fullName evidence="2">Uncharacterized protein</fullName>
    </submittedName>
</protein>
<evidence type="ECO:0000256" key="1">
    <source>
        <dbReference type="SAM" id="MobiDB-lite"/>
    </source>
</evidence>
<sequence length="138" mass="14650">MAPRNAGLLRHSASPVLDQLSHLRLSLPRPRIKPPERDANERSLLAQQRTASPAPDKGSPVIGDALIVLNVLIMDGNGIIASGERVTTSCDTVNSTMSSRPTRITVDITIALQVYTLSYDFINDSTCAPGSTAASIGI</sequence>
<feature type="region of interest" description="Disordered" evidence="1">
    <location>
        <begin position="27"/>
        <end position="60"/>
    </location>
</feature>
<comment type="caution">
    <text evidence="2">The sequence shown here is derived from an EMBL/GenBank/DDBJ whole genome shotgun (WGS) entry which is preliminary data.</text>
</comment>
<evidence type="ECO:0000313" key="2">
    <source>
        <dbReference type="EMBL" id="OOO05337.1"/>
    </source>
</evidence>
<dbReference type="AlphaFoldDB" id="A0A1S9D8A5"/>